<comment type="function">
    <text evidence="13">Transport of potassium into the cell. Likely operates as a K(+):H(+) symporter.</text>
</comment>
<feature type="compositionally biased region" description="Low complexity" evidence="14">
    <location>
        <begin position="1"/>
        <end position="15"/>
    </location>
</feature>
<dbReference type="Pfam" id="PF22776">
    <property type="entry name" value="K_trans_C"/>
    <property type="match status" value="1"/>
</dbReference>
<comment type="catalytic activity">
    <reaction evidence="13">
        <text>K(+)(in) + H(+)(in) = K(+)(out) + H(+)(out)</text>
        <dbReference type="Rhea" id="RHEA:28490"/>
        <dbReference type="ChEBI" id="CHEBI:15378"/>
        <dbReference type="ChEBI" id="CHEBI:29103"/>
    </reaction>
</comment>
<feature type="compositionally biased region" description="Low complexity" evidence="14">
    <location>
        <begin position="22"/>
        <end position="44"/>
    </location>
</feature>
<feature type="transmembrane region" description="Helical" evidence="13">
    <location>
        <begin position="336"/>
        <end position="363"/>
    </location>
</feature>
<dbReference type="EMBL" id="JACIDN010000002">
    <property type="protein sequence ID" value="MBB3901894.1"/>
    <property type="molecule type" value="Genomic_DNA"/>
</dbReference>
<keyword evidence="8 13" id="KW-0769">Symport</keyword>
<dbReference type="PANTHER" id="PTHR30540:SF79">
    <property type="entry name" value="LOW AFFINITY POTASSIUM TRANSPORT SYSTEM PROTEIN KUP"/>
    <property type="match status" value="1"/>
</dbReference>
<evidence type="ECO:0000256" key="4">
    <source>
        <dbReference type="ARBA" id="ARBA00022475"/>
    </source>
</evidence>
<evidence type="ECO:0000256" key="5">
    <source>
        <dbReference type="ARBA" id="ARBA00022519"/>
    </source>
</evidence>
<comment type="caution">
    <text evidence="17">The sequence shown here is derived from an EMBL/GenBank/DDBJ whole genome shotgun (WGS) entry which is preliminary data.</text>
</comment>
<feature type="transmembrane region" description="Helical" evidence="13">
    <location>
        <begin position="410"/>
        <end position="433"/>
    </location>
</feature>
<sequence>MTQPVSPSTPAGPAAGAPPPEVAAASGPAPGEGGPVAASAGSVDASDEAAHGHAKTGFFTLALGSVGVVYGDIGTSPLYAFREALAPSRADGTLTSEEVIGTTSLILWALMLIVSINYVSILLRMDNKGEGGILSLMAQARHALGGSRLVFMLGLLGAALFYGDSVVTPAISVLSSVEGLKLVTPAFEEYVLPITVVIIIGLFLVQSRGTAKVATFFGPIMALWFLSLAVAALPHIWGNPSVFWAFNPWHAVNYLLNHGSYALVALGAVFLAVTGAEALFADLGHFGRKPIQFAWLGFVGPCLMLNYLGQTALILAKPETTDPFYQLVPGWALLPMVILATLATVTASQAVITGAFSLSRQAIQLGMLPRLEIRHTSESHSGQIYLPQINMLLGLAVVILAIVFRTSSALAAAYGIAVTGTMLLTASMAYIVLWKVMRLGPALSALIMMPFIVLESLFLMSNLLKLHEGGYVPLLLAGGLMLMMWTWVRGVAILTKKTRKTDVPLSELVGMLEKSSSYHHVKGTAVFLTSDPEIAPAALLHNMKHNKVVHEKNVVLTIETVDTPRFPDSERVRIEPVGPHFHRAVMRFGYMETPNIPKALALLRKEGFKFDIMSTSFFLSRRSIRPAAHSGMPLWQDRIFITLAKNANDATDFFQIPTGRVVEVGTQVTV</sequence>
<evidence type="ECO:0000256" key="6">
    <source>
        <dbReference type="ARBA" id="ARBA00022538"/>
    </source>
</evidence>
<evidence type="ECO:0000256" key="11">
    <source>
        <dbReference type="ARBA" id="ARBA00023065"/>
    </source>
</evidence>
<evidence type="ECO:0000256" key="12">
    <source>
        <dbReference type="ARBA" id="ARBA00023136"/>
    </source>
</evidence>
<dbReference type="AlphaFoldDB" id="A0A7W6F620"/>
<evidence type="ECO:0000313" key="18">
    <source>
        <dbReference type="Proteomes" id="UP000517759"/>
    </source>
</evidence>
<dbReference type="PANTHER" id="PTHR30540">
    <property type="entry name" value="OSMOTIC STRESS POTASSIUM TRANSPORTER"/>
    <property type="match status" value="1"/>
</dbReference>
<feature type="transmembrane region" description="Helical" evidence="13">
    <location>
        <begin position="105"/>
        <end position="123"/>
    </location>
</feature>
<accession>A0A7W6F620</accession>
<evidence type="ECO:0000259" key="15">
    <source>
        <dbReference type="Pfam" id="PF02705"/>
    </source>
</evidence>
<feature type="region of interest" description="Disordered" evidence="14">
    <location>
        <begin position="1"/>
        <end position="44"/>
    </location>
</feature>
<proteinExistence type="inferred from homology"/>
<dbReference type="InterPro" id="IPR053952">
    <property type="entry name" value="K_trans_C"/>
</dbReference>
<evidence type="ECO:0000256" key="14">
    <source>
        <dbReference type="SAM" id="MobiDB-lite"/>
    </source>
</evidence>
<evidence type="ECO:0000256" key="9">
    <source>
        <dbReference type="ARBA" id="ARBA00022958"/>
    </source>
</evidence>
<evidence type="ECO:0000256" key="8">
    <source>
        <dbReference type="ARBA" id="ARBA00022847"/>
    </source>
</evidence>
<keyword evidence="12 13" id="KW-0472">Membrane</keyword>
<dbReference type="GO" id="GO:0015293">
    <property type="term" value="F:symporter activity"/>
    <property type="evidence" value="ECO:0007669"/>
    <property type="project" value="UniProtKB-UniRule"/>
</dbReference>
<feature type="transmembrane region" description="Helical" evidence="13">
    <location>
        <begin position="293"/>
        <end position="316"/>
    </location>
</feature>
<dbReference type="GO" id="GO:0015079">
    <property type="term" value="F:potassium ion transmembrane transporter activity"/>
    <property type="evidence" value="ECO:0007669"/>
    <property type="project" value="UniProtKB-UniRule"/>
</dbReference>
<protein>
    <recommendedName>
        <fullName evidence="13">Probable potassium transport system protein Kup</fullName>
    </recommendedName>
</protein>
<keyword evidence="10 13" id="KW-1133">Transmembrane helix</keyword>
<dbReference type="InterPro" id="IPR003855">
    <property type="entry name" value="K+_transporter"/>
</dbReference>
<gene>
    <name evidence="13" type="primary">kup</name>
    <name evidence="17" type="ORF">GGR33_001380</name>
</gene>
<feature type="transmembrane region" description="Helical" evidence="13">
    <location>
        <begin position="182"/>
        <end position="204"/>
    </location>
</feature>
<dbReference type="InterPro" id="IPR023051">
    <property type="entry name" value="Kup"/>
</dbReference>
<feature type="domain" description="K+ potassium transporter integral membrane" evidence="15">
    <location>
        <begin position="61"/>
        <end position="509"/>
    </location>
</feature>
<evidence type="ECO:0000256" key="10">
    <source>
        <dbReference type="ARBA" id="ARBA00022989"/>
    </source>
</evidence>
<comment type="subcellular location">
    <subcellularLocation>
        <location evidence="13">Cell membrane</location>
        <topology evidence="13">Multi-pass membrane protein</topology>
    </subcellularLocation>
    <subcellularLocation>
        <location evidence="1">Membrane</location>
        <topology evidence="1">Multi-pass membrane protein</topology>
    </subcellularLocation>
</comment>
<name>A0A7W6F620_9HYPH</name>
<dbReference type="RefSeq" id="WP_183503173.1">
    <property type="nucleotide sequence ID" value="NZ_BSPG01000004.1"/>
</dbReference>
<keyword evidence="9 13" id="KW-0630">Potassium</keyword>
<keyword evidence="4 13" id="KW-1003">Cell membrane</keyword>
<dbReference type="Pfam" id="PF02705">
    <property type="entry name" value="K_trans"/>
    <property type="match status" value="1"/>
</dbReference>
<dbReference type="GO" id="GO:0005886">
    <property type="term" value="C:plasma membrane"/>
    <property type="evidence" value="ECO:0007669"/>
    <property type="project" value="UniProtKB-SubCell"/>
</dbReference>
<feature type="transmembrane region" description="Helical" evidence="13">
    <location>
        <begin position="216"/>
        <end position="238"/>
    </location>
</feature>
<dbReference type="HAMAP" id="MF_01522">
    <property type="entry name" value="Kup"/>
    <property type="match status" value="1"/>
</dbReference>
<evidence type="ECO:0000259" key="16">
    <source>
        <dbReference type="Pfam" id="PF22776"/>
    </source>
</evidence>
<keyword evidence="7 13" id="KW-0812">Transmembrane</keyword>
<keyword evidence="6 13" id="KW-0633">Potassium transport</keyword>
<dbReference type="InterPro" id="IPR053951">
    <property type="entry name" value="K_trans_N"/>
</dbReference>
<reference evidence="17 18" key="1">
    <citation type="submission" date="2020-08" db="EMBL/GenBank/DDBJ databases">
        <title>Genomic Encyclopedia of Type Strains, Phase IV (KMG-IV): sequencing the most valuable type-strain genomes for metagenomic binning, comparative biology and taxonomic classification.</title>
        <authorList>
            <person name="Goeker M."/>
        </authorList>
    </citation>
    <scope>NUCLEOTIDE SEQUENCE [LARGE SCALE GENOMIC DNA]</scope>
    <source>
        <strain evidence="17 18">DSM 24105</strain>
    </source>
</reference>
<comment type="similarity">
    <text evidence="2 13">Belongs to the HAK/KUP transporter (TC 2.A.72) family.</text>
</comment>
<feature type="transmembrane region" description="Helical" evidence="13">
    <location>
        <begin position="445"/>
        <end position="464"/>
    </location>
</feature>
<dbReference type="Proteomes" id="UP000517759">
    <property type="component" value="Unassembled WGS sequence"/>
</dbReference>
<feature type="transmembrane region" description="Helical" evidence="13">
    <location>
        <begin position="258"/>
        <end position="281"/>
    </location>
</feature>
<organism evidence="17 18">
    <name type="scientific">Methylobacterium brachythecii</name>
    <dbReference type="NCBI Taxonomy" id="1176177"/>
    <lineage>
        <taxon>Bacteria</taxon>
        <taxon>Pseudomonadati</taxon>
        <taxon>Pseudomonadota</taxon>
        <taxon>Alphaproteobacteria</taxon>
        <taxon>Hyphomicrobiales</taxon>
        <taxon>Methylobacteriaceae</taxon>
        <taxon>Methylobacterium</taxon>
    </lineage>
</organism>
<feature type="transmembrane region" description="Helical" evidence="13">
    <location>
        <begin position="470"/>
        <end position="488"/>
    </location>
</feature>
<keyword evidence="3 13" id="KW-0813">Transport</keyword>
<evidence type="ECO:0000256" key="7">
    <source>
        <dbReference type="ARBA" id="ARBA00022692"/>
    </source>
</evidence>
<evidence type="ECO:0000256" key="1">
    <source>
        <dbReference type="ARBA" id="ARBA00004141"/>
    </source>
</evidence>
<keyword evidence="11 13" id="KW-0406">Ion transport</keyword>
<evidence type="ECO:0000256" key="2">
    <source>
        <dbReference type="ARBA" id="ARBA00007019"/>
    </source>
</evidence>
<feature type="transmembrane region" description="Helical" evidence="13">
    <location>
        <begin position="384"/>
        <end position="404"/>
    </location>
</feature>
<feature type="domain" description="K+ potassium transporter C-terminal" evidence="16">
    <location>
        <begin position="522"/>
        <end position="669"/>
    </location>
</feature>
<evidence type="ECO:0000256" key="3">
    <source>
        <dbReference type="ARBA" id="ARBA00022448"/>
    </source>
</evidence>
<keyword evidence="5" id="KW-0997">Cell inner membrane</keyword>
<feature type="transmembrane region" description="Helical" evidence="13">
    <location>
        <begin position="143"/>
        <end position="162"/>
    </location>
</feature>
<evidence type="ECO:0000256" key="13">
    <source>
        <dbReference type="HAMAP-Rule" id="MF_01522"/>
    </source>
</evidence>
<evidence type="ECO:0000313" key="17">
    <source>
        <dbReference type="EMBL" id="MBB3901894.1"/>
    </source>
</evidence>